<reference evidence="6 7" key="1">
    <citation type="submission" date="2020-02" db="EMBL/GenBank/DDBJ databases">
        <authorList>
            <person name="Hogendoorn C."/>
        </authorList>
    </citation>
    <scope>NUCLEOTIDE SEQUENCE [LARGE SCALE GENOMIC DNA]</scope>
    <source>
        <strain evidence="6">R501</strain>
    </source>
</reference>
<keyword evidence="7" id="KW-1185">Reference proteome</keyword>
<dbReference type="GO" id="GO:0016020">
    <property type="term" value="C:membrane"/>
    <property type="evidence" value="ECO:0007669"/>
    <property type="project" value="UniProtKB-SubCell"/>
</dbReference>
<dbReference type="EMBL" id="LR778114">
    <property type="protein sequence ID" value="CAB1129398.1"/>
    <property type="molecule type" value="Genomic_DNA"/>
</dbReference>
<feature type="transmembrane region" description="Helical" evidence="5">
    <location>
        <begin position="246"/>
        <end position="266"/>
    </location>
</feature>
<dbReference type="Pfam" id="PF13520">
    <property type="entry name" value="AA_permease_2"/>
    <property type="match status" value="1"/>
</dbReference>
<feature type="transmembrane region" description="Helical" evidence="5">
    <location>
        <begin position="62"/>
        <end position="80"/>
    </location>
</feature>
<evidence type="ECO:0000313" key="7">
    <source>
        <dbReference type="Proteomes" id="UP000503399"/>
    </source>
</evidence>
<dbReference type="PANTHER" id="PTHR47704:SF1">
    <property type="entry name" value="POTASSIUM TRANSPORTER KIMA"/>
    <property type="match status" value="1"/>
</dbReference>
<keyword evidence="2 5" id="KW-0812">Transmembrane</keyword>
<keyword evidence="3 5" id="KW-1133">Transmembrane helix</keyword>
<evidence type="ECO:0000313" key="6">
    <source>
        <dbReference type="EMBL" id="CAB1129398.1"/>
    </source>
</evidence>
<feature type="transmembrane region" description="Helical" evidence="5">
    <location>
        <begin position="101"/>
        <end position="123"/>
    </location>
</feature>
<dbReference type="PANTHER" id="PTHR47704">
    <property type="entry name" value="POTASSIUM TRANSPORTER KIMA"/>
    <property type="match status" value="1"/>
</dbReference>
<feature type="transmembrane region" description="Helical" evidence="5">
    <location>
        <begin position="21"/>
        <end position="42"/>
    </location>
</feature>
<dbReference type="KEGG" id="hfv:R50_1901"/>
<dbReference type="Proteomes" id="UP000503399">
    <property type="component" value="Chromosome"/>
</dbReference>
<feature type="transmembrane region" description="Helical" evidence="5">
    <location>
        <begin position="295"/>
        <end position="318"/>
    </location>
</feature>
<feature type="transmembrane region" description="Helical" evidence="5">
    <location>
        <begin position="168"/>
        <end position="190"/>
    </location>
</feature>
<sequence length="601" mass="63938">MRMVSRWLLGRPLRDDEAERARVGVLGGLAALAPDALSSVAYGPQALLIPLAAVSAAAQWNVLPLTAVLILLLATLTLSYRQVIARYPEGGGAYVIGRDTLGAGVGLVAGAALLVDYTLTVAVSVTAGVQALGAVWPAAAAHTVLVSILLVVLLTWINLRGIRESSRVLAPITFLFVLLVLVTAGVALAVPVPAPAPLPAPAGAAVPTLVLLRAFSSGASALTGVEALSNGVPVFAEVAWKRARTAMALLGISLGLMLAGVAAASWRDHVQPVSSLPLLQQLAERAFGRGALYDLLSVVTLAILAVAANTSFTGFPNLTHVMAEDRWLPRMFLPKGDRLVYRNGILALSLLAALLIWLFHGNPQALIPLYAIGVYVSFTVTQLSLARVAWQAGRRAEAALPALGAVLTATVAVVSAIAKFLAGAWIVLVAMPLLLWMFVRIRRHYQAVADQLRLAVPPAPLPPPAPVTVLLPVAGINRMTLEALTYARSLSPTVIALHVALNGERAEVVRQRWATLNLPEDIRLMVLPSPYRSVLGPIVRYIDHYRARHPDTRLLVLIPELVPRRLWQHALHNQTGLLLQAVLAFRKDLVVASVPFPLSGE</sequence>
<evidence type="ECO:0000256" key="1">
    <source>
        <dbReference type="ARBA" id="ARBA00004141"/>
    </source>
</evidence>
<feature type="transmembrane region" description="Helical" evidence="5">
    <location>
        <begin position="135"/>
        <end position="156"/>
    </location>
</feature>
<evidence type="ECO:0000256" key="2">
    <source>
        <dbReference type="ARBA" id="ARBA00022692"/>
    </source>
</evidence>
<organism evidence="6 7">
    <name type="scientific">Candidatus Hydrogenisulfobacillus filiaventi</name>
    <dbReference type="NCBI Taxonomy" id="2707344"/>
    <lineage>
        <taxon>Bacteria</taxon>
        <taxon>Bacillati</taxon>
        <taxon>Bacillota</taxon>
        <taxon>Clostridia</taxon>
        <taxon>Eubacteriales</taxon>
        <taxon>Clostridiales Family XVII. Incertae Sedis</taxon>
        <taxon>Candidatus Hydrogenisulfobacillus</taxon>
    </lineage>
</organism>
<evidence type="ECO:0000256" key="5">
    <source>
        <dbReference type="SAM" id="Phobius"/>
    </source>
</evidence>
<protein>
    <submittedName>
        <fullName evidence="6">APC family permease</fullName>
    </submittedName>
</protein>
<keyword evidence="4 5" id="KW-0472">Membrane</keyword>
<accession>A0A6F8ZII4</accession>
<proteinExistence type="predicted"/>
<dbReference type="AlphaFoldDB" id="A0A6F8ZII4"/>
<feature type="transmembrane region" description="Helical" evidence="5">
    <location>
        <begin position="424"/>
        <end position="441"/>
    </location>
</feature>
<feature type="transmembrane region" description="Helical" evidence="5">
    <location>
        <begin position="339"/>
        <end position="359"/>
    </location>
</feature>
<evidence type="ECO:0000256" key="3">
    <source>
        <dbReference type="ARBA" id="ARBA00022989"/>
    </source>
</evidence>
<dbReference type="InterPro" id="IPR053153">
    <property type="entry name" value="APC_K+_Transporter"/>
</dbReference>
<feature type="transmembrane region" description="Helical" evidence="5">
    <location>
        <begin position="202"/>
        <end position="225"/>
    </location>
</feature>
<feature type="transmembrane region" description="Helical" evidence="5">
    <location>
        <begin position="365"/>
        <end position="386"/>
    </location>
</feature>
<evidence type="ECO:0000256" key="4">
    <source>
        <dbReference type="ARBA" id="ARBA00023136"/>
    </source>
</evidence>
<name>A0A6F8ZII4_9FIRM</name>
<comment type="subcellular location">
    <subcellularLocation>
        <location evidence="1">Membrane</location>
        <topology evidence="1">Multi-pass membrane protein</topology>
    </subcellularLocation>
</comment>
<dbReference type="Gene3D" id="1.20.1740.10">
    <property type="entry name" value="Amino acid/polyamine transporter I"/>
    <property type="match status" value="1"/>
</dbReference>
<gene>
    <name evidence="6" type="ORF">R50_1901</name>
</gene>
<feature type="transmembrane region" description="Helical" evidence="5">
    <location>
        <begin position="398"/>
        <end position="418"/>
    </location>
</feature>
<dbReference type="GO" id="GO:0022857">
    <property type="term" value="F:transmembrane transporter activity"/>
    <property type="evidence" value="ECO:0007669"/>
    <property type="project" value="InterPro"/>
</dbReference>
<dbReference type="InterPro" id="IPR002293">
    <property type="entry name" value="AA/rel_permease1"/>
</dbReference>